<gene>
    <name evidence="1" type="ORF">MGWOODY_Smn857</name>
</gene>
<accession>A0A160TLW3</accession>
<organism evidence="1">
    <name type="scientific">hydrothermal vent metagenome</name>
    <dbReference type="NCBI Taxonomy" id="652676"/>
    <lineage>
        <taxon>unclassified sequences</taxon>
        <taxon>metagenomes</taxon>
        <taxon>ecological metagenomes</taxon>
    </lineage>
</organism>
<sequence length="95" mass="9798">MVIASPVIVWIATGTRWLFSLRRWAVTTMSGSASVSSAGVAAVSASAVAEALAVVSAFATPGDSIAMRNAPADAVQNNRTVALDSVTMENPHLLR</sequence>
<name>A0A160TLW3_9ZZZZ</name>
<dbReference type="EMBL" id="CZQE01000206">
    <property type="protein sequence ID" value="CUS45097.1"/>
    <property type="molecule type" value="Genomic_DNA"/>
</dbReference>
<evidence type="ECO:0000313" key="1">
    <source>
        <dbReference type="EMBL" id="CUS45097.1"/>
    </source>
</evidence>
<reference evidence="1" key="1">
    <citation type="submission" date="2015-10" db="EMBL/GenBank/DDBJ databases">
        <authorList>
            <person name="Gilbert D.G."/>
        </authorList>
    </citation>
    <scope>NUCLEOTIDE SEQUENCE</scope>
</reference>
<proteinExistence type="predicted"/>
<protein>
    <submittedName>
        <fullName evidence="1">Uncharacterized protein</fullName>
    </submittedName>
</protein>
<dbReference type="AlphaFoldDB" id="A0A160TLW3"/>